<evidence type="ECO:0008006" key="3">
    <source>
        <dbReference type="Google" id="ProtNLM"/>
    </source>
</evidence>
<sequence length="67" mass="7394">MATVEVGTYTETETATRIGVDRTSVRRVALTKPDHPIARACLTVTENKRVYSRELIDAYVRGQGAAK</sequence>
<protein>
    <recommendedName>
        <fullName evidence="3">DNA-binding protein</fullName>
    </recommendedName>
</protein>
<evidence type="ECO:0000313" key="1">
    <source>
        <dbReference type="EMBL" id="MBL3679651.1"/>
    </source>
</evidence>
<dbReference type="Proteomes" id="UP001645859">
    <property type="component" value="Unassembled WGS sequence"/>
</dbReference>
<keyword evidence="2" id="KW-1185">Reference proteome</keyword>
<comment type="caution">
    <text evidence="1">The sequence shown here is derived from an EMBL/GenBank/DDBJ whole genome shotgun (WGS) entry which is preliminary data.</text>
</comment>
<accession>A0ABS1SIC2</accession>
<gene>
    <name evidence="1" type="ORF">D3230_10175</name>
</gene>
<evidence type="ECO:0000313" key="2">
    <source>
        <dbReference type="Proteomes" id="UP001645859"/>
    </source>
</evidence>
<dbReference type="EMBL" id="QYAC01000005">
    <property type="protein sequence ID" value="MBL3679651.1"/>
    <property type="molecule type" value="Genomic_DNA"/>
</dbReference>
<name>A0ABS1SIC2_9MICO</name>
<proteinExistence type="predicted"/>
<reference evidence="1 2" key="1">
    <citation type="submission" date="2018-09" db="EMBL/GenBank/DDBJ databases">
        <title>Comparative genomics of Leucobacter spp.</title>
        <authorList>
            <person name="Reis A.C."/>
            <person name="Kolvenbach B.A."/>
            <person name="Corvini P.F.X."/>
            <person name="Nunes O.C."/>
        </authorList>
    </citation>
    <scope>NUCLEOTIDE SEQUENCE [LARGE SCALE GENOMIC DNA]</scope>
    <source>
        <strain evidence="1 2">TAN 31504</strain>
    </source>
</reference>
<organism evidence="1 2">
    <name type="scientific">Leucobacter chromiireducens subsp. solipictus</name>
    <dbReference type="NCBI Taxonomy" id="398235"/>
    <lineage>
        <taxon>Bacteria</taxon>
        <taxon>Bacillati</taxon>
        <taxon>Actinomycetota</taxon>
        <taxon>Actinomycetes</taxon>
        <taxon>Micrococcales</taxon>
        <taxon>Microbacteriaceae</taxon>
        <taxon>Leucobacter</taxon>
    </lineage>
</organism>